<dbReference type="Pfam" id="PF00122">
    <property type="entry name" value="E1-E2_ATPase"/>
    <property type="match status" value="1"/>
</dbReference>
<dbReference type="InterPro" id="IPR059000">
    <property type="entry name" value="ATPase_P-type_domA"/>
</dbReference>
<feature type="transmembrane region" description="Helical" evidence="10">
    <location>
        <begin position="870"/>
        <end position="889"/>
    </location>
</feature>
<dbReference type="InterPro" id="IPR050510">
    <property type="entry name" value="Cation_transp_ATPase_P-type"/>
</dbReference>
<dbReference type="PRINTS" id="PR00119">
    <property type="entry name" value="CATATPASE"/>
</dbReference>
<sequence>MSTWYKLDSAEVLQQLDTNADRGLSEAEVTDRLKKYGFNELTEEPRENLWQILWKQLTATMVVVLIVAALISIALRDYINAGAIFAIVAFNAILGVRQEYQAGQAIAALKKLAVSTVKVHRDDRLQEISARELVPGDIVLLETGNLASADYRLLESSNLQIQESSLTGESEPTDKNAQTLISALPKTEPPLADRHNMAYMGTVITYGRGLAVVTETGNDTELGHVATAIQTVQPKPTPLQHRLDQLGVRMAIVTMFLVFAIFGLGLLRGEELSLMFLTAVSLAVAAIPEGLPAVVTITLALGAQRMLRQHALIRKLPAVETLGSVTVICSDKTGTLTENRMTATFLAMADHRVDLTSPEHRAALNTYTDPSRLLPSPLLQEQPELAWLLTGGVLCNDALLEPEPDRPHEFHAVGDPTEGALVMTAARLGLWKEKLEQVLPRVAEEPFDAGCKRMTTVHTLPPIATPMPKALELVVSECVRFGDISHIAFTKGSVGSLLEISTQVWVNGKPEAIDAHWQQKIREENDQLAKNGMRVLGIAFRPFTSLNIDADETISDRRETLEQNLIFIGMVGMIDPVRHEAKEAVQMCREAGIRPVMITGDHPLTAQAIARELGIVPNDSILTGQELSNLSKQALQEQVEDISIYARVSPQNKLDIVQALQKRGHIVAMTGDGVNDAPALKQADIGIAMGITGTDVAKEAADMVLLDDNFATIVAATREGRMIYDNIRKFIKYTLTGNAGELWVILLAPFFGLPLPLIPLQILWINLLADGLLALALSVEPSERKIMRRLPRPPDESIFGRGVGRGIIWIGLLLGLVLLAIAYRYWSSEQASWQTMVFTTLALSRMGMAETMRSDRDSLFRIGLLSNKPLLGAVLLTFGLQMSVIYIPILQTLFQTTPLSAIDLFICFALSTVVFGAIELEKWLIRRKIKGDSIEPI</sequence>
<protein>
    <submittedName>
        <fullName evidence="12">Cation-translocating P-type ATPase</fullName>
    </submittedName>
</protein>
<dbReference type="PANTHER" id="PTHR43294:SF21">
    <property type="entry name" value="CATION TRANSPORTING ATPASE"/>
    <property type="match status" value="1"/>
</dbReference>
<gene>
    <name evidence="12" type="ORF">V2H45_25210</name>
</gene>
<dbReference type="Gene3D" id="1.20.1110.10">
    <property type="entry name" value="Calcium-transporting ATPase, transmembrane domain"/>
    <property type="match status" value="1"/>
</dbReference>
<dbReference type="AlphaFoldDB" id="A0AAW9Q4G0"/>
<keyword evidence="4 10" id="KW-0812">Transmembrane</keyword>
<dbReference type="Pfam" id="PF13246">
    <property type="entry name" value="Cation_ATPase"/>
    <property type="match status" value="1"/>
</dbReference>
<evidence type="ECO:0000256" key="9">
    <source>
        <dbReference type="ARBA" id="ARBA00023136"/>
    </source>
</evidence>
<dbReference type="GO" id="GO:0005886">
    <property type="term" value="C:plasma membrane"/>
    <property type="evidence" value="ECO:0007669"/>
    <property type="project" value="UniProtKB-SubCell"/>
</dbReference>
<proteinExistence type="inferred from homology"/>
<feature type="transmembrane region" description="Helical" evidence="10">
    <location>
        <begin position="832"/>
        <end position="849"/>
    </location>
</feature>
<dbReference type="Proteomes" id="UP001333818">
    <property type="component" value="Unassembled WGS sequence"/>
</dbReference>
<dbReference type="InterPro" id="IPR036412">
    <property type="entry name" value="HAD-like_sf"/>
</dbReference>
<dbReference type="InterPro" id="IPR044492">
    <property type="entry name" value="P_typ_ATPase_HD_dom"/>
</dbReference>
<dbReference type="InterPro" id="IPR008250">
    <property type="entry name" value="ATPase_P-typ_transduc_dom_A_sf"/>
</dbReference>
<dbReference type="FunFam" id="3.40.50.1000:FF:000001">
    <property type="entry name" value="Phospholipid-transporting ATPase IC"/>
    <property type="match status" value="1"/>
</dbReference>
<dbReference type="GO" id="GO:0016887">
    <property type="term" value="F:ATP hydrolysis activity"/>
    <property type="evidence" value="ECO:0007669"/>
    <property type="project" value="InterPro"/>
</dbReference>
<dbReference type="Gene3D" id="2.70.150.10">
    <property type="entry name" value="Calcium-transporting ATPase, cytoplasmic transduction domain A"/>
    <property type="match status" value="1"/>
</dbReference>
<feature type="domain" description="Cation-transporting P-type ATPase N-terminal" evidence="11">
    <location>
        <begin position="3"/>
        <end position="77"/>
    </location>
</feature>
<evidence type="ECO:0000256" key="6">
    <source>
        <dbReference type="ARBA" id="ARBA00022840"/>
    </source>
</evidence>
<feature type="transmembrane region" description="Helical" evidence="10">
    <location>
        <begin position="246"/>
        <end position="267"/>
    </location>
</feature>
<dbReference type="PRINTS" id="PR00120">
    <property type="entry name" value="HATPASE"/>
</dbReference>
<dbReference type="InterPro" id="IPR006068">
    <property type="entry name" value="ATPase_P-typ_cation-transptr_C"/>
</dbReference>
<feature type="transmembrane region" description="Helical" evidence="10">
    <location>
        <begin position="807"/>
        <end position="826"/>
    </location>
</feature>
<feature type="transmembrane region" description="Helical" evidence="10">
    <location>
        <begin position="52"/>
        <end position="72"/>
    </location>
</feature>
<keyword evidence="7" id="KW-1278">Translocase</keyword>
<dbReference type="SMART" id="SM00831">
    <property type="entry name" value="Cation_ATPase_N"/>
    <property type="match status" value="1"/>
</dbReference>
<evidence type="ECO:0000256" key="7">
    <source>
        <dbReference type="ARBA" id="ARBA00022967"/>
    </source>
</evidence>
<dbReference type="FunFam" id="3.40.50.1000:FF:000028">
    <property type="entry name" value="Calcium-transporting P-type ATPase, putative"/>
    <property type="match status" value="1"/>
</dbReference>
<keyword evidence="9 10" id="KW-0472">Membrane</keyword>
<name>A0AAW9Q4G0_9CYAN</name>
<dbReference type="NCBIfam" id="TIGR01494">
    <property type="entry name" value="ATPase_P-type"/>
    <property type="match status" value="2"/>
</dbReference>
<keyword evidence="13" id="KW-1185">Reference proteome</keyword>
<keyword evidence="3" id="KW-1003">Cell membrane</keyword>
<keyword evidence="6" id="KW-0067">ATP-binding</keyword>
<dbReference type="InterPro" id="IPR018303">
    <property type="entry name" value="ATPase_P-typ_P_site"/>
</dbReference>
<dbReference type="SUPFAM" id="SSF81665">
    <property type="entry name" value="Calcium ATPase, transmembrane domain M"/>
    <property type="match status" value="1"/>
</dbReference>
<feature type="transmembrane region" description="Helical" evidence="10">
    <location>
        <begin position="273"/>
        <end position="301"/>
    </location>
</feature>
<accession>A0AAW9Q4G0</accession>
<reference evidence="12" key="1">
    <citation type="submission" date="2024-01" db="EMBL/GenBank/DDBJ databases">
        <title>Bank of Algae and Cyanobacteria of the Azores (BACA) strain genomes.</title>
        <authorList>
            <person name="Luz R."/>
            <person name="Cordeiro R."/>
            <person name="Fonseca A."/>
            <person name="Goncalves V."/>
        </authorList>
    </citation>
    <scope>NUCLEOTIDE SEQUENCE</scope>
    <source>
        <strain evidence="12">BACA0141</strain>
    </source>
</reference>
<comment type="similarity">
    <text evidence="2">Belongs to the cation transport ATPase (P-type) (TC 3.A.3) family. Type IIA subfamily.</text>
</comment>
<evidence type="ECO:0000256" key="3">
    <source>
        <dbReference type="ARBA" id="ARBA00022475"/>
    </source>
</evidence>
<evidence type="ECO:0000256" key="5">
    <source>
        <dbReference type="ARBA" id="ARBA00022741"/>
    </source>
</evidence>
<feature type="transmembrane region" description="Helical" evidence="10">
    <location>
        <begin position="901"/>
        <end position="920"/>
    </location>
</feature>
<dbReference type="Gene3D" id="3.40.50.1000">
    <property type="entry name" value="HAD superfamily/HAD-like"/>
    <property type="match status" value="1"/>
</dbReference>
<dbReference type="PANTHER" id="PTHR43294">
    <property type="entry name" value="SODIUM/POTASSIUM-TRANSPORTING ATPASE SUBUNIT ALPHA"/>
    <property type="match status" value="1"/>
</dbReference>
<keyword evidence="8 10" id="KW-1133">Transmembrane helix</keyword>
<feature type="transmembrane region" description="Helical" evidence="10">
    <location>
        <begin position="757"/>
        <end position="779"/>
    </location>
</feature>
<dbReference type="InterPro" id="IPR001757">
    <property type="entry name" value="P_typ_ATPase"/>
</dbReference>
<keyword evidence="5" id="KW-0547">Nucleotide-binding</keyword>
<dbReference type="EMBL" id="JAZBJZ010000215">
    <property type="protein sequence ID" value="MEE3720041.1"/>
    <property type="molecule type" value="Genomic_DNA"/>
</dbReference>
<dbReference type="PROSITE" id="PS00154">
    <property type="entry name" value="ATPASE_E1_E2"/>
    <property type="match status" value="1"/>
</dbReference>
<evidence type="ECO:0000256" key="10">
    <source>
        <dbReference type="SAM" id="Phobius"/>
    </source>
</evidence>
<comment type="caution">
    <text evidence="12">The sequence shown here is derived from an EMBL/GenBank/DDBJ whole genome shotgun (WGS) entry which is preliminary data.</text>
</comment>
<dbReference type="InterPro" id="IPR004014">
    <property type="entry name" value="ATPase_P-typ_cation-transptr_N"/>
</dbReference>
<dbReference type="InterPro" id="IPR023214">
    <property type="entry name" value="HAD_sf"/>
</dbReference>
<evidence type="ECO:0000313" key="13">
    <source>
        <dbReference type="Proteomes" id="UP001333818"/>
    </source>
</evidence>
<dbReference type="InterPro" id="IPR023299">
    <property type="entry name" value="ATPase_P-typ_cyto_dom_N"/>
</dbReference>
<dbReference type="GO" id="GO:0005524">
    <property type="term" value="F:ATP binding"/>
    <property type="evidence" value="ECO:0007669"/>
    <property type="project" value="UniProtKB-KW"/>
</dbReference>
<dbReference type="Gene3D" id="3.40.1110.10">
    <property type="entry name" value="Calcium-transporting ATPase, cytoplasmic domain N"/>
    <property type="match status" value="1"/>
</dbReference>
<feature type="transmembrane region" description="Helical" evidence="10">
    <location>
        <begin position="730"/>
        <end position="751"/>
    </location>
</feature>
<dbReference type="SFLD" id="SFLDG00002">
    <property type="entry name" value="C1.7:_P-type_atpase_like"/>
    <property type="match status" value="1"/>
</dbReference>
<dbReference type="RefSeq" id="WP_330486481.1">
    <property type="nucleotide sequence ID" value="NZ_JAZBJZ010000215.1"/>
</dbReference>
<evidence type="ECO:0000256" key="2">
    <source>
        <dbReference type="ARBA" id="ARBA00005675"/>
    </source>
</evidence>
<organism evidence="12 13">
    <name type="scientific">Tumidithrix elongata BACA0141</name>
    <dbReference type="NCBI Taxonomy" id="2716417"/>
    <lineage>
        <taxon>Bacteria</taxon>
        <taxon>Bacillati</taxon>
        <taxon>Cyanobacteriota</taxon>
        <taxon>Cyanophyceae</taxon>
        <taxon>Pseudanabaenales</taxon>
        <taxon>Pseudanabaenaceae</taxon>
        <taxon>Tumidithrix</taxon>
        <taxon>Tumidithrix elongata</taxon>
    </lineage>
</organism>
<dbReference type="SUPFAM" id="SSF81653">
    <property type="entry name" value="Calcium ATPase, transduction domain A"/>
    <property type="match status" value="1"/>
</dbReference>
<feature type="transmembrane region" description="Helical" evidence="10">
    <location>
        <begin position="78"/>
        <end position="96"/>
    </location>
</feature>
<evidence type="ECO:0000256" key="1">
    <source>
        <dbReference type="ARBA" id="ARBA00004651"/>
    </source>
</evidence>
<evidence type="ECO:0000256" key="4">
    <source>
        <dbReference type="ARBA" id="ARBA00022692"/>
    </source>
</evidence>
<evidence type="ECO:0000256" key="8">
    <source>
        <dbReference type="ARBA" id="ARBA00022989"/>
    </source>
</evidence>
<dbReference type="SUPFAM" id="SSF56784">
    <property type="entry name" value="HAD-like"/>
    <property type="match status" value="1"/>
</dbReference>
<evidence type="ECO:0000313" key="12">
    <source>
        <dbReference type="EMBL" id="MEE3720041.1"/>
    </source>
</evidence>
<dbReference type="Pfam" id="PF00689">
    <property type="entry name" value="Cation_ATPase_C"/>
    <property type="match status" value="1"/>
</dbReference>
<evidence type="ECO:0000259" key="11">
    <source>
        <dbReference type="SMART" id="SM00831"/>
    </source>
</evidence>
<dbReference type="SUPFAM" id="SSF81660">
    <property type="entry name" value="Metal cation-transporting ATPase, ATP-binding domain N"/>
    <property type="match status" value="1"/>
</dbReference>
<comment type="subcellular location">
    <subcellularLocation>
        <location evidence="1">Cell membrane</location>
        <topology evidence="1">Multi-pass membrane protein</topology>
    </subcellularLocation>
</comment>
<dbReference type="SFLD" id="SFLDF00027">
    <property type="entry name" value="p-type_atpase"/>
    <property type="match status" value="1"/>
</dbReference>
<dbReference type="InterPro" id="IPR023298">
    <property type="entry name" value="ATPase_P-typ_TM_dom_sf"/>
</dbReference>
<dbReference type="Pfam" id="PF00690">
    <property type="entry name" value="Cation_ATPase_N"/>
    <property type="match status" value="1"/>
</dbReference>
<dbReference type="SFLD" id="SFLDS00003">
    <property type="entry name" value="Haloacid_Dehalogenase"/>
    <property type="match status" value="1"/>
</dbReference>